<dbReference type="AlphaFoldDB" id="A0A178CXL1"/>
<dbReference type="GO" id="GO:0006351">
    <property type="term" value="P:DNA-templated transcription"/>
    <property type="evidence" value="ECO:0007669"/>
    <property type="project" value="InterPro"/>
</dbReference>
<comment type="caution">
    <text evidence="8">The sequence shown here is derived from an EMBL/GenBank/DDBJ whole genome shotgun (WGS) entry which is preliminary data.</text>
</comment>
<dbReference type="RefSeq" id="XP_022499610.1">
    <property type="nucleotide sequence ID" value="XM_022644519.1"/>
</dbReference>
<evidence type="ECO:0000256" key="5">
    <source>
        <dbReference type="ARBA" id="ARBA00023242"/>
    </source>
</evidence>
<evidence type="ECO:0000256" key="3">
    <source>
        <dbReference type="ARBA" id="ARBA00023125"/>
    </source>
</evidence>
<organism evidence="8 9">
    <name type="scientific">Fonsecaea nubica</name>
    <dbReference type="NCBI Taxonomy" id="856822"/>
    <lineage>
        <taxon>Eukaryota</taxon>
        <taxon>Fungi</taxon>
        <taxon>Dikarya</taxon>
        <taxon>Ascomycota</taxon>
        <taxon>Pezizomycotina</taxon>
        <taxon>Eurotiomycetes</taxon>
        <taxon>Chaetothyriomycetidae</taxon>
        <taxon>Chaetothyriales</taxon>
        <taxon>Herpotrichiellaceae</taxon>
        <taxon>Fonsecaea</taxon>
    </lineage>
</organism>
<accession>A0A178CXL1</accession>
<keyword evidence="3" id="KW-0238">DNA-binding</keyword>
<evidence type="ECO:0000256" key="1">
    <source>
        <dbReference type="ARBA" id="ARBA00004123"/>
    </source>
</evidence>
<evidence type="ECO:0000259" key="7">
    <source>
        <dbReference type="SMART" id="SM00906"/>
    </source>
</evidence>
<feature type="region of interest" description="Disordered" evidence="6">
    <location>
        <begin position="626"/>
        <end position="656"/>
    </location>
</feature>
<dbReference type="OrthoDB" id="39175at2759"/>
<keyword evidence="4" id="KW-0804">Transcription</keyword>
<dbReference type="InterPro" id="IPR050987">
    <property type="entry name" value="AtrR-like"/>
</dbReference>
<dbReference type="Pfam" id="PF04082">
    <property type="entry name" value="Fungal_trans"/>
    <property type="match status" value="1"/>
</dbReference>
<proteinExistence type="predicted"/>
<dbReference type="InterPro" id="IPR007219">
    <property type="entry name" value="XnlR_reg_dom"/>
</dbReference>
<dbReference type="GeneID" id="34589643"/>
<feature type="compositionally biased region" description="Polar residues" evidence="6">
    <location>
        <begin position="15"/>
        <end position="33"/>
    </location>
</feature>
<dbReference type="CDD" id="cd12148">
    <property type="entry name" value="fungal_TF_MHR"/>
    <property type="match status" value="1"/>
</dbReference>
<dbReference type="GO" id="GO:0008270">
    <property type="term" value="F:zinc ion binding"/>
    <property type="evidence" value="ECO:0007669"/>
    <property type="project" value="InterPro"/>
</dbReference>
<feature type="region of interest" description="Disordered" evidence="6">
    <location>
        <begin position="1"/>
        <end position="88"/>
    </location>
</feature>
<dbReference type="SMART" id="SM00906">
    <property type="entry name" value="Fungal_trans"/>
    <property type="match status" value="1"/>
</dbReference>
<keyword evidence="5" id="KW-0539">Nucleus</keyword>
<gene>
    <name evidence="8" type="ORF">AYO20_06228</name>
</gene>
<comment type="subcellular location">
    <subcellularLocation>
        <location evidence="1">Nucleus</location>
    </subcellularLocation>
</comment>
<reference evidence="8 9" key="1">
    <citation type="submission" date="2016-03" db="EMBL/GenBank/DDBJ databases">
        <title>The draft genome sequence of Fonsecaea nubica causative agent of cutaneous subcutaneous infection in human host.</title>
        <authorList>
            <person name="Costa F."/>
            <person name="Sybren D.H."/>
            <person name="Raittz R.T."/>
            <person name="Weiss V.A."/>
            <person name="Leao A.C."/>
            <person name="Gomes R."/>
            <person name="De Souza E.M."/>
            <person name="Pedrosa F.O."/>
            <person name="Steffens M.B."/>
            <person name="Bombassaro A."/>
            <person name="Tadra-Sfeir M.Z."/>
            <person name="Moreno L.F."/>
            <person name="Najafzadeh M.J."/>
            <person name="Felipe M.S."/>
            <person name="Teixeira M."/>
            <person name="Sun J."/>
            <person name="Xi L."/>
            <person name="Castro M.A."/>
            <person name="Vicente V.A."/>
        </authorList>
    </citation>
    <scope>NUCLEOTIDE SEQUENCE [LARGE SCALE GENOMIC DNA]</scope>
    <source>
        <strain evidence="8 9">CBS 269.64</strain>
    </source>
</reference>
<dbReference type="EMBL" id="LVCJ01000038">
    <property type="protein sequence ID" value="OAL34598.1"/>
    <property type="molecule type" value="Genomic_DNA"/>
</dbReference>
<evidence type="ECO:0000256" key="6">
    <source>
        <dbReference type="SAM" id="MobiDB-lite"/>
    </source>
</evidence>
<feature type="compositionally biased region" description="Polar residues" evidence="6">
    <location>
        <begin position="629"/>
        <end position="642"/>
    </location>
</feature>
<protein>
    <recommendedName>
        <fullName evidence="7">Xylanolytic transcriptional activator regulatory domain-containing protein</fullName>
    </recommendedName>
</protein>
<keyword evidence="2" id="KW-0805">Transcription regulation</keyword>
<evidence type="ECO:0000313" key="8">
    <source>
        <dbReference type="EMBL" id="OAL34598.1"/>
    </source>
</evidence>
<name>A0A178CXL1_9EURO</name>
<dbReference type="PANTHER" id="PTHR46910">
    <property type="entry name" value="TRANSCRIPTION FACTOR PDR1"/>
    <property type="match status" value="1"/>
</dbReference>
<evidence type="ECO:0000256" key="4">
    <source>
        <dbReference type="ARBA" id="ARBA00023163"/>
    </source>
</evidence>
<dbReference type="GO" id="GO:0003700">
    <property type="term" value="F:DNA-binding transcription factor activity"/>
    <property type="evidence" value="ECO:0007669"/>
    <property type="project" value="InterPro"/>
</dbReference>
<dbReference type="PANTHER" id="PTHR46910:SF37">
    <property type="entry name" value="ZN(II)2CYS6 TRANSCRIPTION FACTOR (EUROFUNG)"/>
    <property type="match status" value="1"/>
</dbReference>
<evidence type="ECO:0000256" key="2">
    <source>
        <dbReference type="ARBA" id="ARBA00023015"/>
    </source>
</evidence>
<dbReference type="GO" id="GO:0005634">
    <property type="term" value="C:nucleus"/>
    <property type="evidence" value="ECO:0007669"/>
    <property type="project" value="UniProtKB-SubCell"/>
</dbReference>
<feature type="compositionally biased region" description="Polar residues" evidence="6">
    <location>
        <begin position="71"/>
        <end position="83"/>
    </location>
</feature>
<keyword evidence="9" id="KW-1185">Reference proteome</keyword>
<evidence type="ECO:0000313" key="9">
    <source>
        <dbReference type="Proteomes" id="UP000185904"/>
    </source>
</evidence>
<dbReference type="Proteomes" id="UP000185904">
    <property type="component" value="Unassembled WGS sequence"/>
</dbReference>
<sequence length="710" mass="79435">MEGLIQSLHERESSRWTSFDVSNHPRYSSSPRGPSQPVADEHFSIVPSETIDGPSEIIQPSTPGRGVPNVASGSDTAERQNPSHLGVGKMDMVDKILWSSSTASNFHDESFGLMIGEHGQEYAGPSCGMSLLSDTDLQWIPQNADDSVRPDKLREMVNNTLSKLKLPTRGSYDGPWTRPSRLQSNLPSISVAKKYFEVYFARQWLWPIIRESRFREGCEKFWNDPSSCDNTWYALYNVILALGCRACLSLGTPKSFQDSEKEAWSYFDNTVSVQSDLMYQKTSLQAVQTFALMTVFAQGVGGPQPEYIYCAIAVRLATGLGLHKYSPKSLNLSDVEVEDRNRLFWSLYCLDKTIAFRTGRPSLLDDSDIACPFPRHLFRHFGPEGEGEEASEDRFDFFLSVTRYSRICSRIIKNLYSTTSLMQTAESRSRTVAELYDELKQWRTTTARAGQDVFSSWTSLRETKLTSTTVLFYQKIMLEYFYHDCVLSLSKACRLQDALHSSSKTSIGRGSQQTSHNPLDQLATDSLESARSMCLMTQQIDIESYTPNWLVIYYPLTAIITLFSHVVTNPLSPAATADIALIQCVMGLFGRIEYVSSGTILLTQSGEFAKIASSVVDKAKNHGVVCENPSPSQSTEATTHQQMGAGEDLHEVSGPEGCNQSATLYPPFLQTQAGNALADTFDFTPSMNDQYETLNWLDWNFLQDDVITAR</sequence>
<feature type="domain" description="Xylanolytic transcriptional activator regulatory" evidence="7">
    <location>
        <begin position="306"/>
        <end position="380"/>
    </location>
</feature>
<dbReference type="GO" id="GO:0003677">
    <property type="term" value="F:DNA binding"/>
    <property type="evidence" value="ECO:0007669"/>
    <property type="project" value="UniProtKB-KW"/>
</dbReference>